<comment type="caution">
    <text evidence="2">The sequence shown here is derived from an EMBL/GenBank/DDBJ whole genome shotgun (WGS) entry which is preliminary data.</text>
</comment>
<keyword evidence="1" id="KW-0732">Signal</keyword>
<evidence type="ECO:0000313" key="3">
    <source>
        <dbReference type="Proteomes" id="UP000248857"/>
    </source>
</evidence>
<dbReference type="RefSeq" id="WP_146242265.1">
    <property type="nucleotide sequence ID" value="NZ_CAWNWM010000002.1"/>
</dbReference>
<evidence type="ECO:0000256" key="1">
    <source>
        <dbReference type="SAM" id="SignalP"/>
    </source>
</evidence>
<gene>
    <name evidence="2" type="ORF">C1752_00626</name>
</gene>
<dbReference type="Proteomes" id="UP000248857">
    <property type="component" value="Unassembled WGS sequence"/>
</dbReference>
<reference evidence="2 3" key="1">
    <citation type="journal article" date="2018" name="Sci. Rep.">
        <title>A novel species of the marine cyanobacterium Acaryochloris with a unique pigment content and lifestyle.</title>
        <authorList>
            <person name="Partensky F."/>
            <person name="Six C."/>
            <person name="Ratin M."/>
            <person name="Garczarek L."/>
            <person name="Vaulot D."/>
            <person name="Probert I."/>
            <person name="Calteau A."/>
            <person name="Gourvil P."/>
            <person name="Marie D."/>
            <person name="Grebert T."/>
            <person name="Bouchier C."/>
            <person name="Le Panse S."/>
            <person name="Gachenot M."/>
            <person name="Rodriguez F."/>
            <person name="Garrido J.L."/>
        </authorList>
    </citation>
    <scope>NUCLEOTIDE SEQUENCE [LARGE SCALE GENOMIC DNA]</scope>
    <source>
        <strain evidence="2 3">RCC1774</strain>
    </source>
</reference>
<dbReference type="EMBL" id="PQWO01000002">
    <property type="protein sequence ID" value="PZD74943.1"/>
    <property type="molecule type" value="Genomic_DNA"/>
</dbReference>
<feature type="chain" id="PRO_5016015993" evidence="1">
    <location>
        <begin position="24"/>
        <end position="73"/>
    </location>
</feature>
<proteinExistence type="predicted"/>
<organism evidence="2 3">
    <name type="scientific">Acaryochloris thomasi RCC1774</name>
    <dbReference type="NCBI Taxonomy" id="1764569"/>
    <lineage>
        <taxon>Bacteria</taxon>
        <taxon>Bacillati</taxon>
        <taxon>Cyanobacteriota</taxon>
        <taxon>Cyanophyceae</taxon>
        <taxon>Acaryochloridales</taxon>
        <taxon>Acaryochloridaceae</taxon>
        <taxon>Acaryochloris</taxon>
        <taxon>Acaryochloris thomasi</taxon>
    </lineage>
</organism>
<dbReference type="AlphaFoldDB" id="A0A2W1JNN5"/>
<keyword evidence="3" id="KW-1185">Reference proteome</keyword>
<evidence type="ECO:0000313" key="2">
    <source>
        <dbReference type="EMBL" id="PZD74943.1"/>
    </source>
</evidence>
<name>A0A2W1JNN5_9CYAN</name>
<sequence>MKKILFSISLIALPTLLVSTVNAATSCSGAMCENYPDGYSGARLRDYRVDNTCGVYCENYPEGVQARLRDYRR</sequence>
<dbReference type="PROSITE" id="PS51257">
    <property type="entry name" value="PROKAR_LIPOPROTEIN"/>
    <property type="match status" value="1"/>
</dbReference>
<accession>A0A2W1JNN5</accession>
<protein>
    <submittedName>
        <fullName evidence="2">Uncharacterized protein</fullName>
    </submittedName>
</protein>
<feature type="signal peptide" evidence="1">
    <location>
        <begin position="1"/>
        <end position="23"/>
    </location>
</feature>